<keyword evidence="3" id="KW-1185">Reference proteome</keyword>
<organism evidence="2 3">
    <name type="scientific">Metabacillus fastidiosus</name>
    <dbReference type="NCBI Taxonomy" id="1458"/>
    <lineage>
        <taxon>Bacteria</taxon>
        <taxon>Bacillati</taxon>
        <taxon>Bacillota</taxon>
        <taxon>Bacilli</taxon>
        <taxon>Bacillales</taxon>
        <taxon>Bacillaceae</taxon>
        <taxon>Metabacillus</taxon>
    </lineage>
</organism>
<evidence type="ECO:0000313" key="3">
    <source>
        <dbReference type="Proteomes" id="UP001342826"/>
    </source>
</evidence>
<dbReference type="Proteomes" id="UP001342826">
    <property type="component" value="Unassembled WGS sequence"/>
</dbReference>
<feature type="transmembrane region" description="Helical" evidence="1">
    <location>
        <begin position="7"/>
        <end position="25"/>
    </location>
</feature>
<comment type="caution">
    <text evidence="2">The sequence shown here is derived from an EMBL/GenBank/DDBJ whole genome shotgun (WGS) entry which is preliminary data.</text>
</comment>
<dbReference type="EMBL" id="JARTFS010000018">
    <property type="protein sequence ID" value="MED4403543.1"/>
    <property type="molecule type" value="Genomic_DNA"/>
</dbReference>
<evidence type="ECO:0000256" key="1">
    <source>
        <dbReference type="SAM" id="Phobius"/>
    </source>
</evidence>
<reference evidence="2 3" key="1">
    <citation type="submission" date="2023-03" db="EMBL/GenBank/DDBJ databases">
        <title>Bacillus Genome Sequencing.</title>
        <authorList>
            <person name="Dunlap C."/>
        </authorList>
    </citation>
    <scope>NUCLEOTIDE SEQUENCE [LARGE SCALE GENOMIC DNA]</scope>
    <source>
        <strain evidence="2 3">NRS-1717</strain>
    </source>
</reference>
<keyword evidence="1" id="KW-1133">Transmembrane helix</keyword>
<evidence type="ECO:0000313" key="2">
    <source>
        <dbReference type="EMBL" id="MED4403543.1"/>
    </source>
</evidence>
<proteinExistence type="predicted"/>
<name>A0ABU6P3E1_9BACI</name>
<keyword evidence="1" id="KW-0812">Transmembrane</keyword>
<accession>A0ABU6P3E1</accession>
<dbReference type="GeneID" id="301140029"/>
<dbReference type="RefSeq" id="WP_066226332.1">
    <property type="nucleotide sequence ID" value="NZ_JARTFQ010000006.1"/>
</dbReference>
<sequence length="66" mass="7416">MKINTRLFLSIGILSLAITIFLIGSESYFTRQEIRALNDGCHKVGGNPILEVEGFLGLNYYFSCEK</sequence>
<gene>
    <name evidence="2" type="ORF">P9271_19730</name>
</gene>
<evidence type="ECO:0008006" key="4">
    <source>
        <dbReference type="Google" id="ProtNLM"/>
    </source>
</evidence>
<protein>
    <recommendedName>
        <fullName evidence="4">TMhelix containing protein</fullName>
    </recommendedName>
</protein>
<keyword evidence="1" id="KW-0472">Membrane</keyword>